<evidence type="ECO:0000256" key="4">
    <source>
        <dbReference type="PROSITE-ProRule" id="PRU00335"/>
    </source>
</evidence>
<evidence type="ECO:0000256" key="1">
    <source>
        <dbReference type="ARBA" id="ARBA00023015"/>
    </source>
</evidence>
<dbReference type="PROSITE" id="PS50977">
    <property type="entry name" value="HTH_TETR_2"/>
    <property type="match status" value="1"/>
</dbReference>
<comment type="caution">
    <text evidence="6">The sequence shown here is derived from an EMBL/GenBank/DDBJ whole genome shotgun (WGS) entry which is preliminary data.</text>
</comment>
<evidence type="ECO:0000256" key="3">
    <source>
        <dbReference type="ARBA" id="ARBA00023163"/>
    </source>
</evidence>
<dbReference type="Pfam" id="PF00440">
    <property type="entry name" value="TetR_N"/>
    <property type="match status" value="1"/>
</dbReference>
<evidence type="ECO:0000256" key="2">
    <source>
        <dbReference type="ARBA" id="ARBA00023125"/>
    </source>
</evidence>
<dbReference type="PANTHER" id="PTHR30055">
    <property type="entry name" value="HTH-TYPE TRANSCRIPTIONAL REGULATOR RUTR"/>
    <property type="match status" value="1"/>
</dbReference>
<dbReference type="SUPFAM" id="SSF48498">
    <property type="entry name" value="Tetracyclin repressor-like, C-terminal domain"/>
    <property type="match status" value="1"/>
</dbReference>
<dbReference type="InterPro" id="IPR009057">
    <property type="entry name" value="Homeodomain-like_sf"/>
</dbReference>
<keyword evidence="2 4" id="KW-0238">DNA-binding</keyword>
<accession>A0A7C9TII2</accession>
<feature type="DNA-binding region" description="H-T-H motif" evidence="4">
    <location>
        <begin position="75"/>
        <end position="94"/>
    </location>
</feature>
<dbReference type="InterPro" id="IPR001647">
    <property type="entry name" value="HTH_TetR"/>
</dbReference>
<reference evidence="6 7" key="1">
    <citation type="submission" date="2020-02" db="EMBL/GenBank/DDBJ databases">
        <title>Ideonella bacterium strain TBM-1.</title>
        <authorList>
            <person name="Chen W.-M."/>
        </authorList>
    </citation>
    <scope>NUCLEOTIDE SEQUENCE [LARGE SCALE GENOMIC DNA]</scope>
    <source>
        <strain evidence="6 7">TBM-1</strain>
    </source>
</reference>
<keyword evidence="3" id="KW-0804">Transcription</keyword>
<evidence type="ECO:0000313" key="6">
    <source>
        <dbReference type="EMBL" id="NDY91260.1"/>
    </source>
</evidence>
<evidence type="ECO:0000259" key="5">
    <source>
        <dbReference type="PROSITE" id="PS50977"/>
    </source>
</evidence>
<dbReference type="InterPro" id="IPR036271">
    <property type="entry name" value="Tet_transcr_reg_TetR-rel_C_sf"/>
</dbReference>
<sequence>MFGDLRRPLGLPRQFTLQAFRKAAPVDSQSIWDLVLERHQQRMTVRRADKAQDNLRKLIEATFRLANKVGFVSMTLRDLSRETGLSMGGLYGYIASKDDLAAMVEDMIHLLGGAIPHWFTDHQDADARLDATLRGHIYLTELLQPWFYFVFMESRMLDASQRQVAKAAELQLHADIAGLLRDVGALATEQAELLAGHTVAAMQDWYVKRWKYRHKKIAVEQFADDVCAMTLRLVAKT</sequence>
<organism evidence="6 7">
    <name type="scientific">Ideonella livida</name>
    <dbReference type="NCBI Taxonomy" id="2707176"/>
    <lineage>
        <taxon>Bacteria</taxon>
        <taxon>Pseudomonadati</taxon>
        <taxon>Pseudomonadota</taxon>
        <taxon>Betaproteobacteria</taxon>
        <taxon>Burkholderiales</taxon>
        <taxon>Sphaerotilaceae</taxon>
        <taxon>Ideonella</taxon>
    </lineage>
</organism>
<protein>
    <submittedName>
        <fullName evidence="6">TetR/AcrR family transcriptional regulator</fullName>
    </submittedName>
</protein>
<evidence type="ECO:0000313" key="7">
    <source>
        <dbReference type="Proteomes" id="UP000484255"/>
    </source>
</evidence>
<dbReference type="Gene3D" id="1.10.357.10">
    <property type="entry name" value="Tetracycline Repressor, domain 2"/>
    <property type="match status" value="1"/>
</dbReference>
<dbReference type="AlphaFoldDB" id="A0A7C9TII2"/>
<proteinExistence type="predicted"/>
<dbReference type="EMBL" id="JAAGOH010000008">
    <property type="protein sequence ID" value="NDY91260.1"/>
    <property type="molecule type" value="Genomic_DNA"/>
</dbReference>
<keyword evidence="1" id="KW-0805">Transcription regulation</keyword>
<dbReference type="GO" id="GO:0003700">
    <property type="term" value="F:DNA-binding transcription factor activity"/>
    <property type="evidence" value="ECO:0007669"/>
    <property type="project" value="TreeGrafter"/>
</dbReference>
<feature type="domain" description="HTH tetR-type" evidence="5">
    <location>
        <begin position="52"/>
        <end position="112"/>
    </location>
</feature>
<dbReference type="GO" id="GO:0000976">
    <property type="term" value="F:transcription cis-regulatory region binding"/>
    <property type="evidence" value="ECO:0007669"/>
    <property type="project" value="TreeGrafter"/>
</dbReference>
<dbReference type="InterPro" id="IPR050109">
    <property type="entry name" value="HTH-type_TetR-like_transc_reg"/>
</dbReference>
<name>A0A7C9TII2_9BURK</name>
<dbReference type="Proteomes" id="UP000484255">
    <property type="component" value="Unassembled WGS sequence"/>
</dbReference>
<gene>
    <name evidence="6" type="ORF">G3A44_08665</name>
</gene>
<dbReference type="SUPFAM" id="SSF46689">
    <property type="entry name" value="Homeodomain-like"/>
    <property type="match status" value="1"/>
</dbReference>
<keyword evidence="7" id="KW-1185">Reference proteome</keyword>
<dbReference type="PANTHER" id="PTHR30055:SF240">
    <property type="entry name" value="HTH-TYPE TRANSCRIPTIONAL REGULATOR ACRR"/>
    <property type="match status" value="1"/>
</dbReference>